<keyword evidence="1" id="KW-1185">Reference proteome</keyword>
<sequence length="150" mass="17501">MSPLNNVDNGDAPLIRLTDREVSIEPETYNLLLKSFCLRKIVDEFIYVQDGQDALGLRKSYCQLCFHAMRHPPGFLRFSNWHSIYIFIGVVHLHCKIRCNMCNKHLIYAGEAVKCEECVEEFVENSDNKLLERYGELMVISHLYDESLDR</sequence>
<dbReference type="Proteomes" id="UP000504615">
    <property type="component" value="Unplaced"/>
</dbReference>
<evidence type="ECO:0000313" key="1">
    <source>
        <dbReference type="Proteomes" id="UP000504615"/>
    </source>
</evidence>
<dbReference type="KEGG" id="pbar:105429276"/>
<accession>A0A6I9WH19</accession>
<dbReference type="GeneID" id="105429276"/>
<name>A0A6I9WH19_9HYME</name>
<evidence type="ECO:0000313" key="2">
    <source>
        <dbReference type="RefSeq" id="XP_011640446.1"/>
    </source>
</evidence>
<dbReference type="RefSeq" id="XP_011640446.1">
    <property type="nucleotide sequence ID" value="XM_011642144.2"/>
</dbReference>
<dbReference type="AlphaFoldDB" id="A0A6I9WH19"/>
<reference evidence="2" key="1">
    <citation type="submission" date="2025-08" db="UniProtKB">
        <authorList>
            <consortium name="RefSeq"/>
        </authorList>
    </citation>
    <scope>IDENTIFICATION</scope>
</reference>
<gene>
    <name evidence="2" type="primary">LOC105429276</name>
</gene>
<proteinExistence type="predicted"/>
<protein>
    <submittedName>
        <fullName evidence="2">Uncharacterized protein LOC105429276</fullName>
    </submittedName>
</protein>
<organism evidence="1 2">
    <name type="scientific">Pogonomyrmex barbatus</name>
    <name type="common">red harvester ant</name>
    <dbReference type="NCBI Taxonomy" id="144034"/>
    <lineage>
        <taxon>Eukaryota</taxon>
        <taxon>Metazoa</taxon>
        <taxon>Ecdysozoa</taxon>
        <taxon>Arthropoda</taxon>
        <taxon>Hexapoda</taxon>
        <taxon>Insecta</taxon>
        <taxon>Pterygota</taxon>
        <taxon>Neoptera</taxon>
        <taxon>Endopterygota</taxon>
        <taxon>Hymenoptera</taxon>
        <taxon>Apocrita</taxon>
        <taxon>Aculeata</taxon>
        <taxon>Formicoidea</taxon>
        <taxon>Formicidae</taxon>
        <taxon>Myrmicinae</taxon>
        <taxon>Pogonomyrmex</taxon>
    </lineage>
</organism>